<organism evidence="2">
    <name type="scientific">Ixodes ricinus</name>
    <name type="common">Common tick</name>
    <name type="synonym">Acarus ricinus</name>
    <dbReference type="NCBI Taxonomy" id="34613"/>
    <lineage>
        <taxon>Eukaryota</taxon>
        <taxon>Metazoa</taxon>
        <taxon>Ecdysozoa</taxon>
        <taxon>Arthropoda</taxon>
        <taxon>Chelicerata</taxon>
        <taxon>Arachnida</taxon>
        <taxon>Acari</taxon>
        <taxon>Parasitiformes</taxon>
        <taxon>Ixodida</taxon>
        <taxon>Ixodoidea</taxon>
        <taxon>Ixodidae</taxon>
        <taxon>Ixodinae</taxon>
        <taxon>Ixodes</taxon>
    </lineage>
</organism>
<keyword evidence="1" id="KW-1133">Transmembrane helix</keyword>
<feature type="transmembrane region" description="Helical" evidence="1">
    <location>
        <begin position="12"/>
        <end position="32"/>
    </location>
</feature>
<accession>A0A6B0UUE0</accession>
<reference evidence="2" key="1">
    <citation type="submission" date="2019-12" db="EMBL/GenBank/DDBJ databases">
        <title>An insight into the sialome of adult female Ixodes ricinus ticks feeding for 6 days.</title>
        <authorList>
            <person name="Perner J."/>
            <person name="Ribeiro J.M.C."/>
        </authorList>
    </citation>
    <scope>NUCLEOTIDE SEQUENCE</scope>
    <source>
        <strain evidence="2">Semi-engorged</strain>
        <tissue evidence="2">Salivary glands</tissue>
    </source>
</reference>
<keyword evidence="1" id="KW-0812">Transmembrane</keyword>
<dbReference type="AlphaFoldDB" id="A0A6B0UUE0"/>
<evidence type="ECO:0000256" key="1">
    <source>
        <dbReference type="SAM" id="Phobius"/>
    </source>
</evidence>
<evidence type="ECO:0000313" key="2">
    <source>
        <dbReference type="EMBL" id="MXU93302.1"/>
    </source>
</evidence>
<keyword evidence="1" id="KW-0472">Membrane</keyword>
<sequence length="144" mass="15394">MLCTSSKSSASFAPSAAAVFSAPVSLWSWAAFRFRMSFLWILHVARRSSSSAVVSLASSRSWSTLERASSSLPTCSSVNSVSTPVEVDVIFCSASSRASFSISRSCLSCRSCFTTGPPFSTAGDSPRRQSSTCAFSADIWSSWR</sequence>
<dbReference type="EMBL" id="GIFC01011219">
    <property type="protein sequence ID" value="MXU93302.1"/>
    <property type="molecule type" value="Transcribed_RNA"/>
</dbReference>
<name>A0A6B0UUE0_IXORI</name>
<proteinExistence type="predicted"/>
<protein>
    <submittedName>
        <fullName evidence="2">Putative secreted protein</fullName>
    </submittedName>
</protein>